<dbReference type="OrthoDB" id="442692at2759"/>
<feature type="compositionally biased region" description="Basic residues" evidence="1">
    <location>
        <begin position="791"/>
        <end position="801"/>
    </location>
</feature>
<feature type="compositionally biased region" description="Basic and acidic residues" evidence="1">
    <location>
        <begin position="1143"/>
        <end position="1152"/>
    </location>
</feature>
<organism evidence="3 4">
    <name type="scientific">Zosterops borbonicus</name>
    <dbReference type="NCBI Taxonomy" id="364589"/>
    <lineage>
        <taxon>Eukaryota</taxon>
        <taxon>Metazoa</taxon>
        <taxon>Chordata</taxon>
        <taxon>Craniata</taxon>
        <taxon>Vertebrata</taxon>
        <taxon>Euteleostomi</taxon>
        <taxon>Archelosauria</taxon>
        <taxon>Archosauria</taxon>
        <taxon>Dinosauria</taxon>
        <taxon>Saurischia</taxon>
        <taxon>Theropoda</taxon>
        <taxon>Coelurosauria</taxon>
        <taxon>Aves</taxon>
        <taxon>Neognathae</taxon>
        <taxon>Neoaves</taxon>
        <taxon>Telluraves</taxon>
        <taxon>Australaves</taxon>
        <taxon>Passeriformes</taxon>
        <taxon>Sylvioidea</taxon>
        <taxon>Zosteropidae</taxon>
        <taxon>Zosterops</taxon>
    </lineage>
</organism>
<proteinExistence type="predicted"/>
<feature type="compositionally biased region" description="Basic and acidic residues" evidence="1">
    <location>
        <begin position="1249"/>
        <end position="1263"/>
    </location>
</feature>
<comment type="caution">
    <text evidence="3">The sequence shown here is derived from an EMBL/GenBank/DDBJ whole genome shotgun (WGS) entry which is preliminary data.</text>
</comment>
<gene>
    <name evidence="3" type="ORF">HGM15179_020078</name>
</gene>
<feature type="compositionally biased region" description="Basic and acidic residues" evidence="1">
    <location>
        <begin position="1486"/>
        <end position="1504"/>
    </location>
</feature>
<protein>
    <recommendedName>
        <fullName evidence="2">Hydin adenylate kinase-like domain-containing protein</fullName>
    </recommendedName>
</protein>
<feature type="compositionally biased region" description="Polar residues" evidence="1">
    <location>
        <begin position="191"/>
        <end position="208"/>
    </location>
</feature>
<name>A0A8K1FVB4_9PASS</name>
<feature type="region of interest" description="Disordered" evidence="1">
    <location>
        <begin position="1331"/>
        <end position="1430"/>
    </location>
</feature>
<dbReference type="InterPro" id="IPR027417">
    <property type="entry name" value="P-loop_NTPase"/>
</dbReference>
<dbReference type="InterPro" id="IPR033768">
    <property type="entry name" value="Hydin_ADK"/>
</dbReference>
<feature type="region of interest" description="Disordered" evidence="1">
    <location>
        <begin position="764"/>
        <end position="815"/>
    </location>
</feature>
<evidence type="ECO:0000313" key="4">
    <source>
        <dbReference type="Proteomes" id="UP000796761"/>
    </source>
</evidence>
<feature type="compositionally biased region" description="Basic and acidic residues" evidence="1">
    <location>
        <begin position="1623"/>
        <end position="1637"/>
    </location>
</feature>
<feature type="domain" description="Hydin adenylate kinase-like" evidence="2">
    <location>
        <begin position="703"/>
        <end position="805"/>
    </location>
</feature>
<feature type="region of interest" description="Disordered" evidence="1">
    <location>
        <begin position="1600"/>
        <end position="1662"/>
    </location>
</feature>
<dbReference type="SUPFAM" id="SSF52540">
    <property type="entry name" value="P-loop containing nucleoside triphosphate hydrolases"/>
    <property type="match status" value="1"/>
</dbReference>
<feature type="compositionally biased region" description="Basic and acidic residues" evidence="1">
    <location>
        <begin position="1340"/>
        <end position="1353"/>
    </location>
</feature>
<evidence type="ECO:0000313" key="3">
    <source>
        <dbReference type="EMBL" id="TRZ07029.1"/>
    </source>
</evidence>
<feature type="compositionally biased region" description="Polar residues" evidence="1">
    <location>
        <begin position="1470"/>
        <end position="1485"/>
    </location>
</feature>
<dbReference type="InterPro" id="IPR013783">
    <property type="entry name" value="Ig-like_fold"/>
</dbReference>
<dbReference type="Gene3D" id="2.60.40.10">
    <property type="entry name" value="Immunoglobulins"/>
    <property type="match status" value="2"/>
</dbReference>
<evidence type="ECO:0000256" key="1">
    <source>
        <dbReference type="SAM" id="MobiDB-lite"/>
    </source>
</evidence>
<keyword evidence="4" id="KW-1185">Reference proteome</keyword>
<dbReference type="GO" id="GO:1904158">
    <property type="term" value="P:axonemal central apparatus assembly"/>
    <property type="evidence" value="ECO:0007669"/>
    <property type="project" value="TreeGrafter"/>
</dbReference>
<feature type="region of interest" description="Disordered" evidence="1">
    <location>
        <begin position="1092"/>
        <end position="1152"/>
    </location>
</feature>
<feature type="compositionally biased region" description="Acidic residues" evidence="1">
    <location>
        <begin position="1040"/>
        <end position="1051"/>
    </location>
</feature>
<dbReference type="EMBL" id="SWJQ01002015">
    <property type="protein sequence ID" value="TRZ07029.1"/>
    <property type="molecule type" value="Genomic_DNA"/>
</dbReference>
<feature type="compositionally biased region" description="Basic and acidic residues" evidence="1">
    <location>
        <begin position="1375"/>
        <end position="1413"/>
    </location>
</feature>
<evidence type="ECO:0000259" key="2">
    <source>
        <dbReference type="Pfam" id="PF17213"/>
    </source>
</evidence>
<feature type="compositionally biased region" description="Basic and acidic residues" evidence="1">
    <location>
        <begin position="1517"/>
        <end position="1526"/>
    </location>
</feature>
<dbReference type="Pfam" id="PF17213">
    <property type="entry name" value="Hydin_ADK"/>
    <property type="match status" value="1"/>
</dbReference>
<dbReference type="PANTHER" id="PTHR23053">
    <property type="entry name" value="DLEC1 DELETED IN LUNG AND ESOPHAGEAL CANCER 1"/>
    <property type="match status" value="1"/>
</dbReference>
<feature type="region of interest" description="Disordered" evidence="1">
    <location>
        <begin position="1226"/>
        <end position="1293"/>
    </location>
</feature>
<feature type="compositionally biased region" description="Polar residues" evidence="1">
    <location>
        <begin position="775"/>
        <end position="784"/>
    </location>
</feature>
<feature type="non-terminal residue" evidence="3">
    <location>
        <position position="1"/>
    </location>
</feature>
<feature type="compositionally biased region" description="Acidic residues" evidence="1">
    <location>
        <begin position="1414"/>
        <end position="1425"/>
    </location>
</feature>
<feature type="compositionally biased region" description="Basic and acidic residues" evidence="1">
    <location>
        <begin position="1112"/>
        <end position="1130"/>
    </location>
</feature>
<feature type="non-terminal residue" evidence="3">
    <location>
        <position position="1705"/>
    </location>
</feature>
<dbReference type="GO" id="GO:0003341">
    <property type="term" value="P:cilium movement"/>
    <property type="evidence" value="ECO:0007669"/>
    <property type="project" value="TreeGrafter"/>
</dbReference>
<reference evidence="3" key="1">
    <citation type="submission" date="2019-04" db="EMBL/GenBank/DDBJ databases">
        <title>Genome assembly of Zosterops borbonicus 15179.</title>
        <authorList>
            <person name="Leroy T."/>
            <person name="Anselmetti Y."/>
            <person name="Tilak M.-K."/>
            <person name="Nabholz B."/>
        </authorList>
    </citation>
    <scope>NUCLEOTIDE SEQUENCE</scope>
    <source>
        <strain evidence="3">HGM_15179</strain>
        <tissue evidence="3">Muscle</tissue>
    </source>
</reference>
<feature type="compositionally biased region" description="Basic and acidic residues" evidence="1">
    <location>
        <begin position="943"/>
        <end position="952"/>
    </location>
</feature>
<feature type="compositionally biased region" description="Basic and acidic residues" evidence="1">
    <location>
        <begin position="1001"/>
        <end position="1039"/>
    </location>
</feature>
<dbReference type="Gene3D" id="3.40.50.300">
    <property type="entry name" value="P-loop containing nucleotide triphosphate hydrolases"/>
    <property type="match status" value="1"/>
</dbReference>
<feature type="region of interest" description="Disordered" evidence="1">
    <location>
        <begin position="928"/>
        <end position="1056"/>
    </location>
</feature>
<feature type="compositionally biased region" description="Polar residues" evidence="1">
    <location>
        <begin position="1096"/>
        <end position="1111"/>
    </location>
</feature>
<accession>A0A8K1FVB4</accession>
<dbReference type="PANTHER" id="PTHR23053:SF0">
    <property type="entry name" value="HYDROCEPHALUS-INDUCING PROTEIN HOMOLOG"/>
    <property type="match status" value="1"/>
</dbReference>
<feature type="region of interest" description="Disordered" evidence="1">
    <location>
        <begin position="1466"/>
        <end position="1526"/>
    </location>
</feature>
<sequence>AFRILPVSGVLQPGETQKVSFTFFGHLNTTAGVRALCHVEGGPTYQVQLTGEASHVSYSLSPREIDCGLLMFNEIHHSTVTLENTCKIKFIWELKPCTADQDMPGVFLVKPTRGSIAPGEKQVLKMSYMPGIPGAFSRIYHLKVSDLEPENICLKGEASFPMITVKLPWNSKGNGNYKKPPKQLIKPLQPHSQRNKSVVGKKTQSLKTETVKSRAPATQTLKTQAPVTPTPKTQTLKTRNLKTQNRKPRLLGSGDVPDTQLQTKMMSVLIEKAALELQKKLPSHPLKSRFPDKQLCQNLVNIKLPEYVLDMGCVSKGYTERRPLEITNPAQFHASFQLDVSVLQDTGCGLRTVLTVSSSIKLPEYVLDMGCVSKGYTERRPLEITNPAQFHASFQLDVSVLQDTGFSVYPDQMEGLAPTCTMTFEVFFESACCTLGDVDVLLPIKVEKGPTSHIHLHATVVDVSLNLSKNTVHFSDTLVGQCQTETVRLYNWYQVPCEWFITAAKPVMKRSYRNELKLNIRDSHKRLKLHLSGQGLEPRLEFSPPALDMGWAVADSDGVEATAVVKNPCNFPTEFYSVNFDEQYLEEEKILRVAAGSEYQKKFLMPPRAVGETLPPELLEYYEGQKRLKAQRAEPKAMAEAEAKAEAEAMGKAEPAHHRAVPFSPEAMVKATGNPISQAVVRHLSISQSSEERETRQDKGIVVIVHGPPRAGKTETAATLCRYYDAAALSLDTVVKEAIANDGSQAGLRARELCTKAAVELKGKDEDNAGKKPQLTAQTKNKQASGEKINKNAKGKRLPAQKKKEPSSKPKFTAATAPAPQQLNITCSSGEELNFLSCVLPEDLLVEILCERLKHEDCYKGVVFDGLESLFSSSLESSLLCILKAVKNHHYIFIMNKHYDYASRKAKEEAEIQREELQREEALQRKRERALRMDEEESGALPEEEKAAVERNHIRRERKQKQLAQKLEEEEKWKEEERRKKEKKGVSLGKQPAKPEKRKTKPTEKKETKAPEKKTKPPEKKETKIPTKKETKAPEKGETEAPEQEETEIPEDPAAMEKNLHLRFQIYESSQKNVAQVFSYWDRVQGSLQLPVIQKGNKTQPSAESKGQKTSKPQEKVEKKPAQKRGDHKGLQSSQQEAQSKVPAEEEVRDQRVGVPCLDIPVTDPKTTLMEVLRSGRLPTKEQMLRHLGLHPEGPPLPPPVVLSVVNYPEERSGSAEHVKLFTIEAPEGAAPEDNLTKAPDVKGSSAEDQPKTGKVASRDNSPKENQISTQRIERPQDSFTSRPKSTLKRASIPTEFLRLKRYRWIVPAHGEVELKVHFFTENPGKFEQTLRKQKQLAQKLEEEEKWKEEERRKKEKKGVSLGKQPAKPEKRKTKPTEKKETKAPEKKTKPPEKKETKIPTKKETKAPEKGETEAPEQEETEIPEDPAAMEKNLHLRFQIYESSQKNVAQVFSYWDRVQGSLQLPVIQKGNKTQPSAESKGQKTSKPQEKVEKKPAQKRGDHKGLQSSQQEAQSKVPAEEEVRDQRVGVPCLDIPVTDPKTTLMEVLRSGRLPTKEQMLRHLGLHPEGPPLPPPVVLSVVNYPEERSGSAEHVKLFTIEAPEGAAPEDNLTKAPDVKGSSAEDQPKTGKVASRDNSPKENQISTQRIERPQDSFTSRPKSTLKRASIPTEFLRLKRYRWIVPAHGEVELKVHFFTENPGKFEQTL</sequence>
<dbReference type="Proteomes" id="UP000796761">
    <property type="component" value="Unassembled WGS sequence"/>
</dbReference>
<dbReference type="InterPro" id="IPR033305">
    <property type="entry name" value="Hydin-like"/>
</dbReference>
<dbReference type="GO" id="GO:0005930">
    <property type="term" value="C:axoneme"/>
    <property type="evidence" value="ECO:0007669"/>
    <property type="project" value="TreeGrafter"/>
</dbReference>
<feature type="region of interest" description="Disordered" evidence="1">
    <location>
        <begin position="183"/>
        <end position="217"/>
    </location>
</feature>
<feature type="compositionally biased region" description="Basic and acidic residues" evidence="1">
    <location>
        <begin position="966"/>
        <end position="979"/>
    </location>
</feature>